<dbReference type="Proteomes" id="UP000249375">
    <property type="component" value="Chromosome"/>
</dbReference>
<feature type="transmembrane region" description="Helical" evidence="1">
    <location>
        <begin position="44"/>
        <end position="63"/>
    </location>
</feature>
<organism evidence="2 3">
    <name type="scientific">Pseudoprevotella muciniphila</name>
    <dbReference type="NCBI Taxonomy" id="2133944"/>
    <lineage>
        <taxon>Bacteria</taxon>
        <taxon>Pseudomonadati</taxon>
        <taxon>Bacteroidota</taxon>
        <taxon>Bacteroidia</taxon>
        <taxon>Bacteroidales</taxon>
        <taxon>Prevotellaceae</taxon>
        <taxon>Pseudoprevotella</taxon>
    </lineage>
</organism>
<sequence length="183" mass="21258">MKTRFKKKGKIIDIGITAVAGALSVGVMLYGVYHFGLSEAWPELVLNVFYIACLAMIWMYFFNRLDARKFNYWCSVCIGVTVLLRDILFPPPLSCYALHLACLTLSVLLLLMLTFFYARKKWKTYSKRNLWMIFIVDMAIAALYNYVIYTNPINEYTNYLLTEIWIRPTITYGLVACFVSETE</sequence>
<evidence type="ECO:0000313" key="2">
    <source>
        <dbReference type="EMBL" id="QFQ12549.1"/>
    </source>
</evidence>
<feature type="transmembrane region" description="Helical" evidence="1">
    <location>
        <begin position="130"/>
        <end position="149"/>
    </location>
</feature>
<keyword evidence="1" id="KW-0812">Transmembrane</keyword>
<evidence type="ECO:0000313" key="3">
    <source>
        <dbReference type="Proteomes" id="UP000249375"/>
    </source>
</evidence>
<keyword evidence="1" id="KW-0472">Membrane</keyword>
<feature type="transmembrane region" description="Helical" evidence="1">
    <location>
        <begin position="70"/>
        <end position="90"/>
    </location>
</feature>
<dbReference type="RefSeq" id="WP_111897416.1">
    <property type="nucleotide sequence ID" value="NZ_CP033459.1"/>
</dbReference>
<dbReference type="EMBL" id="CP033459">
    <property type="protein sequence ID" value="QFQ12549.1"/>
    <property type="molecule type" value="Genomic_DNA"/>
</dbReference>
<keyword evidence="3" id="KW-1185">Reference proteome</keyword>
<dbReference type="OrthoDB" id="1069626at2"/>
<dbReference type="KEGG" id="alq:C7Y71_005715"/>
<accession>A0A5P8E680</accession>
<name>A0A5P8E680_9BACT</name>
<reference evidence="2 3" key="1">
    <citation type="submission" date="2018-11" db="EMBL/GenBank/DDBJ databases">
        <authorList>
            <person name="Na S.W."/>
            <person name="Baik M."/>
        </authorList>
    </citation>
    <scope>NUCLEOTIDE SEQUENCE [LARGE SCALE GENOMIC DNA]</scope>
    <source>
        <strain evidence="2 3">E39</strain>
    </source>
</reference>
<keyword evidence="1" id="KW-1133">Transmembrane helix</keyword>
<dbReference type="AlphaFoldDB" id="A0A5P8E680"/>
<proteinExistence type="predicted"/>
<gene>
    <name evidence="2" type="ORF">C7Y71_005715</name>
</gene>
<evidence type="ECO:0000256" key="1">
    <source>
        <dbReference type="SAM" id="Phobius"/>
    </source>
</evidence>
<feature type="transmembrane region" description="Helical" evidence="1">
    <location>
        <begin position="96"/>
        <end position="118"/>
    </location>
</feature>
<protein>
    <submittedName>
        <fullName evidence="2">Uncharacterized protein</fullName>
    </submittedName>
</protein>
<feature type="transmembrane region" description="Helical" evidence="1">
    <location>
        <begin position="12"/>
        <end position="32"/>
    </location>
</feature>